<evidence type="ECO:0000256" key="2">
    <source>
        <dbReference type="ARBA" id="ARBA00023125"/>
    </source>
</evidence>
<dbReference type="SUPFAM" id="SSF46785">
    <property type="entry name" value="Winged helix' DNA-binding domain"/>
    <property type="match status" value="1"/>
</dbReference>
<protein>
    <recommendedName>
        <fullName evidence="4">HTH marR-type domain-containing protein</fullName>
    </recommendedName>
</protein>
<feature type="domain" description="HTH marR-type" evidence="4">
    <location>
        <begin position="3"/>
        <end position="145"/>
    </location>
</feature>
<dbReference type="InterPro" id="IPR036390">
    <property type="entry name" value="WH_DNA-bd_sf"/>
</dbReference>
<gene>
    <name evidence="5" type="ORF">CE91St30_24950</name>
</gene>
<evidence type="ECO:0000313" key="5">
    <source>
        <dbReference type="EMBL" id="BDE97162.1"/>
    </source>
</evidence>
<dbReference type="PANTHER" id="PTHR33164:SF89">
    <property type="entry name" value="MARR FAMILY REGULATORY PROTEIN"/>
    <property type="match status" value="1"/>
</dbReference>
<evidence type="ECO:0000256" key="1">
    <source>
        <dbReference type="ARBA" id="ARBA00023015"/>
    </source>
</evidence>
<dbReference type="RefSeq" id="WP_102377451.1">
    <property type="nucleotide sequence ID" value="NZ_AP025564.1"/>
</dbReference>
<dbReference type="InterPro" id="IPR039422">
    <property type="entry name" value="MarR/SlyA-like"/>
</dbReference>
<name>A0ABM7WLF5_9ACTN</name>
<accession>A0ABM7WLF5</accession>
<evidence type="ECO:0000256" key="3">
    <source>
        <dbReference type="ARBA" id="ARBA00023163"/>
    </source>
</evidence>
<dbReference type="PRINTS" id="PR00598">
    <property type="entry name" value="HTHMARR"/>
</dbReference>
<evidence type="ECO:0000313" key="6">
    <source>
        <dbReference type="Proteomes" id="UP001320544"/>
    </source>
</evidence>
<keyword evidence="6" id="KW-1185">Reference proteome</keyword>
<organism evidence="5 6">
    <name type="scientific">Raoultibacter timonensis</name>
    <dbReference type="NCBI Taxonomy" id="1907662"/>
    <lineage>
        <taxon>Bacteria</taxon>
        <taxon>Bacillati</taxon>
        <taxon>Actinomycetota</taxon>
        <taxon>Coriobacteriia</taxon>
        <taxon>Eggerthellales</taxon>
        <taxon>Eggerthellaceae</taxon>
        <taxon>Raoultibacter</taxon>
    </lineage>
</organism>
<dbReference type="Proteomes" id="UP001320544">
    <property type="component" value="Chromosome"/>
</dbReference>
<dbReference type="SMART" id="SM00347">
    <property type="entry name" value="HTH_MARR"/>
    <property type="match status" value="1"/>
</dbReference>
<dbReference type="EMBL" id="AP025564">
    <property type="protein sequence ID" value="BDE97162.1"/>
    <property type="molecule type" value="Genomic_DNA"/>
</dbReference>
<dbReference type="InterPro" id="IPR036388">
    <property type="entry name" value="WH-like_DNA-bd_sf"/>
</dbReference>
<reference evidence="5 6" key="1">
    <citation type="submission" date="2022-01" db="EMBL/GenBank/DDBJ databases">
        <title>Novel bile acid biosynthetic pathways are enriched in the microbiome of centenarians.</title>
        <authorList>
            <person name="Sato Y."/>
            <person name="Atarashi K."/>
            <person name="Plichta R.D."/>
            <person name="Arai Y."/>
            <person name="Sasajima S."/>
            <person name="Kearney M.S."/>
            <person name="Suda W."/>
            <person name="Takeshita K."/>
            <person name="Sasaki T."/>
            <person name="Okamoto S."/>
            <person name="Skelly N.A."/>
            <person name="Okamura Y."/>
            <person name="Vlamakis H."/>
            <person name="Li Y."/>
            <person name="Tanoue T."/>
            <person name="Takei H."/>
            <person name="Nittono H."/>
            <person name="Narushima S."/>
            <person name="Irie J."/>
            <person name="Itoh H."/>
            <person name="Moriya K."/>
            <person name="Sugiura Y."/>
            <person name="Suematsu M."/>
            <person name="Moritoki N."/>
            <person name="Shibata S."/>
            <person name="Littman R.D."/>
            <person name="Fischbach A.M."/>
            <person name="Uwamino Y."/>
            <person name="Inoue T."/>
            <person name="Honda A."/>
            <person name="Hattori M."/>
            <person name="Murai T."/>
            <person name="Xavier J.R."/>
            <person name="Hirose N."/>
            <person name="Honda K."/>
        </authorList>
    </citation>
    <scope>NUCLEOTIDE SEQUENCE [LARGE SCALE GENOMIC DNA]</scope>
    <source>
        <strain evidence="5 6">CE91-St30</strain>
    </source>
</reference>
<dbReference type="Gene3D" id="1.10.10.10">
    <property type="entry name" value="Winged helix-like DNA-binding domain superfamily/Winged helix DNA-binding domain"/>
    <property type="match status" value="1"/>
</dbReference>
<keyword evidence="2" id="KW-0238">DNA-binding</keyword>
<keyword evidence="1" id="KW-0805">Transcription regulation</keyword>
<keyword evidence="3" id="KW-0804">Transcription</keyword>
<proteinExistence type="predicted"/>
<dbReference type="PANTHER" id="PTHR33164">
    <property type="entry name" value="TRANSCRIPTIONAL REGULATOR, MARR FAMILY"/>
    <property type="match status" value="1"/>
</dbReference>
<evidence type="ECO:0000259" key="4">
    <source>
        <dbReference type="PROSITE" id="PS50995"/>
    </source>
</evidence>
<dbReference type="InterPro" id="IPR055166">
    <property type="entry name" value="Transc_reg_Sar_Rot_HTH"/>
</dbReference>
<sequence>MTPNEFRREFMSTTRAMQNSVHKTMLPICQDHGLTIQQLIVLTELADGAGQTAGQISDRVGILRTNLAPVCRKLEEKGLVEKMRHSEDGRAVAIHITGRGSALLASIDDTVDARFTEAFAAEPKETFDDIIRGLHLLRSFTEKLA</sequence>
<dbReference type="InterPro" id="IPR000835">
    <property type="entry name" value="HTH_MarR-typ"/>
</dbReference>
<dbReference type="Pfam" id="PF22381">
    <property type="entry name" value="Staph_reg_Sar_Rot"/>
    <property type="match status" value="1"/>
</dbReference>
<dbReference type="PROSITE" id="PS50995">
    <property type="entry name" value="HTH_MARR_2"/>
    <property type="match status" value="1"/>
</dbReference>